<dbReference type="GO" id="GO:0045944">
    <property type="term" value="P:positive regulation of transcription by RNA polymerase II"/>
    <property type="evidence" value="ECO:0007669"/>
    <property type="project" value="TreeGrafter"/>
</dbReference>
<evidence type="ECO:0000256" key="5">
    <source>
        <dbReference type="ARBA" id="ARBA00023242"/>
    </source>
</evidence>
<dbReference type="AlphaFoldDB" id="A0A443I3T3"/>
<dbReference type="Proteomes" id="UP000283841">
    <property type="component" value="Unassembled WGS sequence"/>
</dbReference>
<evidence type="ECO:0000256" key="2">
    <source>
        <dbReference type="ARBA" id="ARBA00023015"/>
    </source>
</evidence>
<keyword evidence="5" id="KW-0539">Nucleus</keyword>
<evidence type="ECO:0000256" key="3">
    <source>
        <dbReference type="ARBA" id="ARBA00023125"/>
    </source>
</evidence>
<accession>A0A443I3T3</accession>
<dbReference type="SUPFAM" id="SSF57701">
    <property type="entry name" value="Zn2/Cys6 DNA-binding domain"/>
    <property type="match status" value="1"/>
</dbReference>
<feature type="region of interest" description="Disordered" evidence="6">
    <location>
        <begin position="91"/>
        <end position="125"/>
    </location>
</feature>
<dbReference type="PROSITE" id="PS00463">
    <property type="entry name" value="ZN2_CY6_FUNGAL_1"/>
    <property type="match status" value="1"/>
</dbReference>
<keyword evidence="9" id="KW-1185">Reference proteome</keyword>
<sequence>MPRPKRPGAPEPKRRSRNGCWPCKGRKVKCGEEKPSCLNCQRQGETCDYSIRLNWEGRTKKKPIGFQSYSPVSSVVSFEHQIPQPFQVFSASDHQGQSSISLDVQGSRNPAQNAVSRPHSQHVSTSTIATFGRDDQTDGDLLSASNQEPLSAASDWTGQDAPPPGGLWQGMVEPRPSEATHSCAVYDQPFNTDIHETNCPRMSPFSISERFVSQPTSFLRQSWNAQPDTQESPSIGDDRGSEYSAKRIRLSSYPFSSFPGYDENKIVSLIDSPASIGDRPVLQGTLRRVSVHSLLSHSAEPDAETNALRASAGDELKPDSGTLGAADSYGYDYGYPDHDLNKNDDIAALKHAKPEEQTEGSLQVQSPQTISTPGNDTVIKGDYYRQPVPVNIPRYLSPLPSALLENPINLMYFHHFLNHTARILVPHHCSENPFVSVLPSMAVSDPNLLNLLLAYSASHRARYLQHPEPANRIAHWVSDVFPTLRQALNDPQENVTDSHLATAIMLLSLKIVSPSTFEVPIPWQSHLKLARDLFVAREEHQLARLGNKIAIFLSRWITYLDIFGGLSCRHSDPPLFGGECWSSPIPGSSIEEETKFQVDCFMGFTPVTQSFLSRLGDLTHRCDNERFDETGRFLADWGPSPDIVLAAESLLHDMQELREYGMIRGAHDEDVESVEAISIDQAFHWAAMVHLHRRVLNTSPSSPEFHACLKELFGVLRKVPIGSPPEMSVIFPIFTAGCETQDPLERLEILDRIKGMEIAGLKQVQNARTLMQRCWAEDLPWIALADGEFLG</sequence>
<comment type="subcellular location">
    <subcellularLocation>
        <location evidence="1">Nucleus</location>
    </subcellularLocation>
</comment>
<keyword evidence="4" id="KW-0804">Transcription</keyword>
<evidence type="ECO:0000313" key="8">
    <source>
        <dbReference type="EMBL" id="RWQ98730.1"/>
    </source>
</evidence>
<dbReference type="GeneID" id="39598154"/>
<dbReference type="PANTHER" id="PTHR37534">
    <property type="entry name" value="TRANSCRIPTIONAL ACTIVATOR PROTEIN UGA3"/>
    <property type="match status" value="1"/>
</dbReference>
<evidence type="ECO:0000313" key="9">
    <source>
        <dbReference type="Proteomes" id="UP000283841"/>
    </source>
</evidence>
<gene>
    <name evidence="8" type="ORF">C8Q69DRAFT_442877</name>
</gene>
<dbReference type="PANTHER" id="PTHR37534:SF43">
    <property type="entry name" value="FINGER DOMAIN PROTEIN, PUTATIVE (AFU_ORTHOLOGUE AFUA_1G01850)-RELATED"/>
    <property type="match status" value="1"/>
</dbReference>
<evidence type="ECO:0000256" key="1">
    <source>
        <dbReference type="ARBA" id="ARBA00004123"/>
    </source>
</evidence>
<dbReference type="GO" id="GO:0008270">
    <property type="term" value="F:zinc ion binding"/>
    <property type="evidence" value="ECO:0007669"/>
    <property type="project" value="InterPro"/>
</dbReference>
<dbReference type="InterPro" id="IPR001138">
    <property type="entry name" value="Zn2Cys6_DnaBD"/>
</dbReference>
<name>A0A443I3T3_BYSSP</name>
<feature type="compositionally biased region" description="Polar residues" evidence="6">
    <location>
        <begin position="359"/>
        <end position="375"/>
    </location>
</feature>
<dbReference type="GO" id="GO:0000976">
    <property type="term" value="F:transcription cis-regulatory region binding"/>
    <property type="evidence" value="ECO:0007669"/>
    <property type="project" value="TreeGrafter"/>
</dbReference>
<dbReference type="Gene3D" id="4.10.240.10">
    <property type="entry name" value="Zn(2)-C6 fungal-type DNA-binding domain"/>
    <property type="match status" value="1"/>
</dbReference>
<feature type="region of interest" description="Disordered" evidence="6">
    <location>
        <begin position="149"/>
        <end position="174"/>
    </location>
</feature>
<evidence type="ECO:0000256" key="4">
    <source>
        <dbReference type="ARBA" id="ARBA00023163"/>
    </source>
</evidence>
<dbReference type="VEuPathDB" id="FungiDB:C8Q69DRAFT_442877"/>
<feature type="region of interest" description="Disordered" evidence="6">
    <location>
        <begin position="354"/>
        <end position="378"/>
    </location>
</feature>
<reference evidence="8 9" key="1">
    <citation type="journal article" date="2018" name="Front. Microbiol.">
        <title>Genomic and genetic insights into a cosmopolitan fungus, Paecilomyces variotii (Eurotiales).</title>
        <authorList>
            <person name="Urquhart A.S."/>
            <person name="Mondo S.J."/>
            <person name="Makela M.R."/>
            <person name="Hane J.K."/>
            <person name="Wiebenga A."/>
            <person name="He G."/>
            <person name="Mihaltcheva S."/>
            <person name="Pangilinan J."/>
            <person name="Lipzen A."/>
            <person name="Barry K."/>
            <person name="de Vries R.P."/>
            <person name="Grigoriev I.V."/>
            <person name="Idnurm A."/>
        </authorList>
    </citation>
    <scope>NUCLEOTIDE SEQUENCE [LARGE SCALE GENOMIC DNA]</scope>
    <source>
        <strain evidence="8 9">CBS 101075</strain>
    </source>
</reference>
<keyword evidence="2" id="KW-0805">Transcription regulation</keyword>
<feature type="region of interest" description="Disordered" evidence="6">
    <location>
        <begin position="297"/>
        <end position="322"/>
    </location>
</feature>
<dbReference type="PROSITE" id="PS50048">
    <property type="entry name" value="ZN2_CY6_FUNGAL_2"/>
    <property type="match status" value="1"/>
</dbReference>
<protein>
    <submittedName>
        <fullName evidence="8">C6 zinc finger domain protein</fullName>
    </submittedName>
</protein>
<dbReference type="GO" id="GO:0005634">
    <property type="term" value="C:nucleus"/>
    <property type="evidence" value="ECO:0007669"/>
    <property type="project" value="UniProtKB-SubCell"/>
</dbReference>
<dbReference type="InterPro" id="IPR021858">
    <property type="entry name" value="Fun_TF"/>
</dbReference>
<dbReference type="RefSeq" id="XP_028488375.1">
    <property type="nucleotide sequence ID" value="XM_028628877.1"/>
</dbReference>
<feature type="region of interest" description="Disordered" evidence="6">
    <location>
        <begin position="219"/>
        <end position="241"/>
    </location>
</feature>
<feature type="domain" description="Zn(2)-C6 fungal-type" evidence="7">
    <location>
        <begin position="19"/>
        <end position="49"/>
    </location>
</feature>
<evidence type="ECO:0000256" key="6">
    <source>
        <dbReference type="SAM" id="MobiDB-lite"/>
    </source>
</evidence>
<feature type="compositionally biased region" description="Polar residues" evidence="6">
    <location>
        <begin position="219"/>
        <end position="233"/>
    </location>
</feature>
<dbReference type="Pfam" id="PF11951">
    <property type="entry name" value="Fungal_trans_2"/>
    <property type="match status" value="1"/>
</dbReference>
<dbReference type="CDD" id="cd00067">
    <property type="entry name" value="GAL4"/>
    <property type="match status" value="1"/>
</dbReference>
<organism evidence="8 9">
    <name type="scientific">Byssochlamys spectabilis</name>
    <name type="common">Paecilomyces variotii</name>
    <dbReference type="NCBI Taxonomy" id="264951"/>
    <lineage>
        <taxon>Eukaryota</taxon>
        <taxon>Fungi</taxon>
        <taxon>Dikarya</taxon>
        <taxon>Ascomycota</taxon>
        <taxon>Pezizomycotina</taxon>
        <taxon>Eurotiomycetes</taxon>
        <taxon>Eurotiomycetidae</taxon>
        <taxon>Eurotiales</taxon>
        <taxon>Thermoascaceae</taxon>
        <taxon>Paecilomyces</taxon>
    </lineage>
</organism>
<dbReference type="InterPro" id="IPR036864">
    <property type="entry name" value="Zn2-C6_fun-type_DNA-bd_sf"/>
</dbReference>
<dbReference type="SMART" id="SM00066">
    <property type="entry name" value="GAL4"/>
    <property type="match status" value="1"/>
</dbReference>
<dbReference type="GO" id="GO:0000981">
    <property type="term" value="F:DNA-binding transcription factor activity, RNA polymerase II-specific"/>
    <property type="evidence" value="ECO:0007669"/>
    <property type="project" value="InterPro"/>
</dbReference>
<proteinExistence type="predicted"/>
<comment type="caution">
    <text evidence="8">The sequence shown here is derived from an EMBL/GenBank/DDBJ whole genome shotgun (WGS) entry which is preliminary data.</text>
</comment>
<feature type="compositionally biased region" description="Polar residues" evidence="6">
    <location>
        <begin position="91"/>
        <end position="115"/>
    </location>
</feature>
<dbReference type="STRING" id="264951.A0A443I3T3"/>
<evidence type="ECO:0000259" key="7">
    <source>
        <dbReference type="PROSITE" id="PS50048"/>
    </source>
</evidence>
<dbReference type="Pfam" id="PF00172">
    <property type="entry name" value="Zn_clus"/>
    <property type="match status" value="1"/>
</dbReference>
<keyword evidence="3" id="KW-0238">DNA-binding</keyword>
<dbReference type="EMBL" id="RCNU01000002">
    <property type="protein sequence ID" value="RWQ98730.1"/>
    <property type="molecule type" value="Genomic_DNA"/>
</dbReference>